<dbReference type="AlphaFoldDB" id="F0ZDT9"/>
<gene>
    <name evidence="1" type="ORF">DICPUDRAFT_29527</name>
</gene>
<dbReference type="GeneID" id="10503180"/>
<accession>F0ZDT9</accession>
<dbReference type="OrthoDB" id="22700at2759"/>
<proteinExistence type="predicted"/>
<keyword evidence="2" id="KW-1185">Reference proteome</keyword>
<dbReference type="RefSeq" id="XP_003285584.1">
    <property type="nucleotide sequence ID" value="XM_003285536.1"/>
</dbReference>
<evidence type="ECO:0000313" key="1">
    <source>
        <dbReference type="EMBL" id="EGC37924.1"/>
    </source>
</evidence>
<dbReference type="FunCoup" id="F0ZDT9">
    <property type="interactions" value="1"/>
</dbReference>
<dbReference type="PANTHER" id="PTHR37515">
    <property type="entry name" value="YALI0C09240P"/>
    <property type="match status" value="1"/>
</dbReference>
<organism evidence="1 2">
    <name type="scientific">Dictyostelium purpureum</name>
    <name type="common">Slime mold</name>
    <dbReference type="NCBI Taxonomy" id="5786"/>
    <lineage>
        <taxon>Eukaryota</taxon>
        <taxon>Amoebozoa</taxon>
        <taxon>Evosea</taxon>
        <taxon>Eumycetozoa</taxon>
        <taxon>Dictyostelia</taxon>
        <taxon>Dictyosteliales</taxon>
        <taxon>Dictyosteliaceae</taxon>
        <taxon>Dictyostelium</taxon>
    </lineage>
</organism>
<dbReference type="eggNOG" id="ENOG502RI4N">
    <property type="taxonomic scope" value="Eukaryota"/>
</dbReference>
<dbReference type="Proteomes" id="UP000001064">
    <property type="component" value="Unassembled WGS sequence"/>
</dbReference>
<name>F0ZDT9_DICPU</name>
<sequence length="221" mass="25822">MCNLDQLEIKKANYQDRTLIASSKIKSINKEVIPSLGNFSPSNSVNSTRKLKEQLIKSLNKNKLKYLETHNIKKLHLPETKEKEFIKYKEQGKENEFLNKKLKIDNSPIANGIKNVYCVFDKYTTKNHIVKVTRPDRTDITPIELLAIYTRAYQSLYREQEDFFDNKKTKIGIHESPTSIYKYGIQDIKYNGLSTIIVFDDFIVCSFDVEQIPKSNFIERK</sequence>
<dbReference type="EMBL" id="GL870988">
    <property type="protein sequence ID" value="EGC37924.1"/>
    <property type="molecule type" value="Genomic_DNA"/>
</dbReference>
<evidence type="ECO:0000313" key="2">
    <source>
        <dbReference type="Proteomes" id="UP000001064"/>
    </source>
</evidence>
<dbReference type="OMA" id="YGINDIH"/>
<dbReference type="PANTHER" id="PTHR37515:SF1">
    <property type="match status" value="1"/>
</dbReference>
<reference evidence="2" key="1">
    <citation type="journal article" date="2011" name="Genome Biol.">
        <title>Comparative genomics of the social amoebae Dictyostelium discoideum and Dictyostelium purpureum.</title>
        <authorList>
            <consortium name="US DOE Joint Genome Institute (JGI-PGF)"/>
            <person name="Sucgang R."/>
            <person name="Kuo A."/>
            <person name="Tian X."/>
            <person name="Salerno W."/>
            <person name="Parikh A."/>
            <person name="Feasley C.L."/>
            <person name="Dalin E."/>
            <person name="Tu H."/>
            <person name="Huang E."/>
            <person name="Barry K."/>
            <person name="Lindquist E."/>
            <person name="Shapiro H."/>
            <person name="Bruce D."/>
            <person name="Schmutz J."/>
            <person name="Salamov A."/>
            <person name="Fey P."/>
            <person name="Gaudet P."/>
            <person name="Anjard C."/>
            <person name="Babu M.M."/>
            <person name="Basu S."/>
            <person name="Bushmanova Y."/>
            <person name="van der Wel H."/>
            <person name="Katoh-Kurasawa M."/>
            <person name="Dinh C."/>
            <person name="Coutinho P.M."/>
            <person name="Saito T."/>
            <person name="Elias M."/>
            <person name="Schaap P."/>
            <person name="Kay R.R."/>
            <person name="Henrissat B."/>
            <person name="Eichinger L."/>
            <person name="Rivero F."/>
            <person name="Putnam N.H."/>
            <person name="West C.M."/>
            <person name="Loomis W.F."/>
            <person name="Chisholm R.L."/>
            <person name="Shaulsky G."/>
            <person name="Strassmann J.E."/>
            <person name="Queller D.C."/>
            <person name="Kuspa A."/>
            <person name="Grigoriev I.V."/>
        </authorList>
    </citation>
    <scope>NUCLEOTIDE SEQUENCE [LARGE SCALE GENOMIC DNA]</scope>
    <source>
        <strain evidence="2">QSDP1</strain>
    </source>
</reference>
<dbReference type="VEuPathDB" id="AmoebaDB:DICPUDRAFT_29527"/>
<protein>
    <submittedName>
        <fullName evidence="1">Uncharacterized protein</fullName>
    </submittedName>
</protein>
<dbReference type="KEGG" id="dpp:DICPUDRAFT_29527"/>
<dbReference type="InParanoid" id="F0ZDT9"/>